<reference evidence="1" key="1">
    <citation type="journal article" date="2014" name="Genome Announc.">
        <title>Draft genome sequences of the altered schaedler flora, a defined bacterial community from gnotobiotic mice.</title>
        <authorList>
            <person name="Wannemuehler M.J."/>
            <person name="Overstreet A.M."/>
            <person name="Ward D.V."/>
            <person name="Phillips G.J."/>
        </authorList>
    </citation>
    <scope>NUCLEOTIDE SEQUENCE</scope>
    <source>
        <strain evidence="1">ASF457</strain>
    </source>
</reference>
<dbReference type="Proteomes" id="UP000017429">
    <property type="component" value="Chromosome"/>
</dbReference>
<sequence length="685" mass="80431">MSQENLLNAVISSNIDEIVNLLKSGVEVTKDIVSEADKTLKEFEKQSKKNKALLNDTTIEHTNQYRIYKMLFLYMKGYELKSILTTYGYNVESKQIENKQKVKNKKDLIKMLKDDTVYLGSLDISKIDDFSELFKSAKKRKDFKGIDLWDTKHVKDMSYMFAGFDFKKVKEGSDDLYNWIKNLDVSNVENMAGMFFGAKSFNQDISGWNVSSVKYFDSMFSGALSFNQNINNWDVSSAVRMNSMFRHAESFNQPLDKWNVSNVSLMGFMFYGAVSFNQDISMWDTTNVEYMRRMFDGALSFNQNIDNWNISSLLTNIGHREELETNYYENEDVYCMYGYHHIAPKDITINEYKKVVYGFDNKTNLKYYKPEKTELWDNYFMFKYAQFDCPAKPKWLDIPEKKDGKYKPVTRLQLFALVYDEDVALADIDISEITDLSGLFYSSSISKGIDFTGADGWDTAHVKDMSYMFYKATDVVFDINNWNVSNVENMERMFSKSRYFNKPLHKWDTANVKNMSYMFAGCEQFHQDISNWNVSNVENMEGMFYGCRFFNYPLNSWDVSKVTNMSKMFKQAYYFNQPLDKWDVSKVTNMSEMFMQVYHFNQPLDKWDVSNVKNMEGMFYNTGSFNQPLNSWNVSNVENMHAMFAYSKHFNQPLDKWDVSNVKNMENMFGSSEKTKEYMKIFGIK</sequence>
<dbReference type="SUPFAM" id="SSF141571">
    <property type="entry name" value="Pentapeptide repeat-like"/>
    <property type="match status" value="1"/>
</dbReference>
<evidence type="ECO:0000313" key="1">
    <source>
        <dbReference type="EMBL" id="USF24997.1"/>
    </source>
</evidence>
<dbReference type="NCBIfam" id="TIGR02167">
    <property type="entry name" value="Liste_lipo_26"/>
    <property type="match status" value="5"/>
</dbReference>
<organism evidence="1 2">
    <name type="scientific">Mucispirillum schaedleri ASF457</name>
    <dbReference type="NCBI Taxonomy" id="1379858"/>
    <lineage>
        <taxon>Bacteria</taxon>
        <taxon>Pseudomonadati</taxon>
        <taxon>Deferribacterota</taxon>
        <taxon>Deferribacteres</taxon>
        <taxon>Deferribacterales</taxon>
        <taxon>Mucispirillaceae</taxon>
        <taxon>Mucispirillum</taxon>
    </lineage>
</organism>
<accession>V2RHZ7</accession>
<dbReference type="RefSeq" id="WP_023276636.1">
    <property type="nucleotide sequence ID" value="NZ_CP097562.1"/>
</dbReference>
<evidence type="ECO:0000313" key="2">
    <source>
        <dbReference type="Proteomes" id="UP000017429"/>
    </source>
</evidence>
<dbReference type="InterPro" id="IPR011889">
    <property type="entry name" value="Liste_lipo_26"/>
</dbReference>
<protein>
    <submittedName>
        <fullName evidence="1">Uncharacterized protein</fullName>
    </submittedName>
</protein>
<dbReference type="AlphaFoldDB" id="V2RHZ7"/>
<dbReference type="InterPro" id="IPR005046">
    <property type="entry name" value="DUF285"/>
</dbReference>
<proteinExistence type="predicted"/>
<dbReference type="EMBL" id="CP097562">
    <property type="protein sequence ID" value="USF24997.1"/>
    <property type="molecule type" value="Genomic_DNA"/>
</dbReference>
<gene>
    <name evidence="1" type="ORF">N508_002092</name>
</gene>
<keyword evidence="2" id="KW-1185">Reference proteome</keyword>
<dbReference type="eggNOG" id="COG3291">
    <property type="taxonomic scope" value="Bacteria"/>
</dbReference>
<dbReference type="Pfam" id="PF03382">
    <property type="entry name" value="DUF285"/>
    <property type="match status" value="4"/>
</dbReference>
<name>V2RHZ7_9BACT</name>
<reference evidence="1" key="3">
    <citation type="submission" date="2022-06" db="EMBL/GenBank/DDBJ databases">
        <title>Resources to Facilitate Use of the Altered Schaedler Flora (ASF) Mouse Model to Study Microbiome Function.</title>
        <authorList>
            <person name="Proctor A."/>
            <person name="Parvinroo S."/>
            <person name="Richie T."/>
            <person name="Jia X."/>
            <person name="Lee S.T.M."/>
            <person name="Karp P.D."/>
            <person name="Paley S."/>
            <person name="Kostic A.D."/>
            <person name="Pierre J.F."/>
            <person name="Wannemuehler M.J."/>
            <person name="Phillips G.J."/>
        </authorList>
    </citation>
    <scope>NUCLEOTIDE SEQUENCE</scope>
    <source>
        <strain evidence="1">ASF457</strain>
    </source>
</reference>
<dbReference type="OrthoDB" id="5354002at2"/>
<reference evidence="1" key="2">
    <citation type="submission" date="2022-05" db="EMBL/GenBank/DDBJ databases">
        <authorList>
            <person name="Proctor A.L."/>
            <person name="Phillips G.J."/>
            <person name="Wannemuehler M.J."/>
        </authorList>
    </citation>
    <scope>NUCLEOTIDE SEQUENCE</scope>
    <source>
        <strain evidence="1">ASF457</strain>
    </source>
</reference>
<dbReference type="KEGG" id="msch:N508_002092"/>